<accession>X0Y8S5</accession>
<dbReference type="EMBL" id="BARS01053535">
    <property type="protein sequence ID" value="GAG52195.1"/>
    <property type="molecule type" value="Genomic_DNA"/>
</dbReference>
<name>X0Y8S5_9ZZZZ</name>
<organism evidence="1">
    <name type="scientific">marine sediment metagenome</name>
    <dbReference type="NCBI Taxonomy" id="412755"/>
    <lineage>
        <taxon>unclassified sequences</taxon>
        <taxon>metagenomes</taxon>
        <taxon>ecological metagenomes</taxon>
    </lineage>
</organism>
<protein>
    <submittedName>
        <fullName evidence="1">Uncharacterized protein</fullName>
    </submittedName>
</protein>
<sequence length="29" mass="3150">SNDIITLSPLGKALAESEIKKFNVVIAFM</sequence>
<gene>
    <name evidence="1" type="ORF">S01H1_79417</name>
</gene>
<comment type="caution">
    <text evidence="1">The sequence shown here is derived from an EMBL/GenBank/DDBJ whole genome shotgun (WGS) entry which is preliminary data.</text>
</comment>
<dbReference type="AlphaFoldDB" id="X0Y8S5"/>
<reference evidence="1" key="1">
    <citation type="journal article" date="2014" name="Front. Microbiol.">
        <title>High frequency of phylogenetically diverse reductive dehalogenase-homologous genes in deep subseafloor sedimentary metagenomes.</title>
        <authorList>
            <person name="Kawai M."/>
            <person name="Futagami T."/>
            <person name="Toyoda A."/>
            <person name="Takaki Y."/>
            <person name="Nishi S."/>
            <person name="Hori S."/>
            <person name="Arai W."/>
            <person name="Tsubouchi T."/>
            <person name="Morono Y."/>
            <person name="Uchiyama I."/>
            <person name="Ito T."/>
            <person name="Fujiyama A."/>
            <person name="Inagaki F."/>
            <person name="Takami H."/>
        </authorList>
    </citation>
    <scope>NUCLEOTIDE SEQUENCE</scope>
    <source>
        <strain evidence="1">Expedition CK06-06</strain>
    </source>
</reference>
<feature type="non-terminal residue" evidence="1">
    <location>
        <position position="1"/>
    </location>
</feature>
<proteinExistence type="predicted"/>
<evidence type="ECO:0000313" key="1">
    <source>
        <dbReference type="EMBL" id="GAG52195.1"/>
    </source>
</evidence>